<evidence type="ECO:0000256" key="2">
    <source>
        <dbReference type="SAM" id="Coils"/>
    </source>
</evidence>
<feature type="repeat" description="TPR" evidence="1">
    <location>
        <begin position="209"/>
        <end position="242"/>
    </location>
</feature>
<dbReference type="Proteomes" id="UP000654482">
    <property type="component" value="Unassembled WGS sequence"/>
</dbReference>
<keyword evidence="5" id="KW-1185">Reference proteome</keyword>
<dbReference type="PANTHER" id="PTHR10098:SF108">
    <property type="entry name" value="TETRATRICOPEPTIDE REPEAT PROTEIN 28"/>
    <property type="match status" value="1"/>
</dbReference>
<feature type="repeat" description="TPR" evidence="1">
    <location>
        <begin position="169"/>
        <end position="202"/>
    </location>
</feature>
<reference evidence="4" key="1">
    <citation type="submission" date="2020-10" db="EMBL/GenBank/DDBJ databases">
        <authorList>
            <person name="Castelo-Branco R."/>
            <person name="Eusebio N."/>
            <person name="Adriana R."/>
            <person name="Vieira A."/>
            <person name="Brugerolle De Fraissinette N."/>
            <person name="Rezende De Castro R."/>
            <person name="Schneider M.P."/>
            <person name="Vasconcelos V."/>
            <person name="Leao P.N."/>
        </authorList>
    </citation>
    <scope>NUCLEOTIDE SEQUENCE</scope>
    <source>
        <strain evidence="4">LEGE 07157</strain>
    </source>
</reference>
<gene>
    <name evidence="4" type="ORF">IQ249_01435</name>
</gene>
<feature type="domain" description="CHAT" evidence="3">
    <location>
        <begin position="533"/>
        <end position="816"/>
    </location>
</feature>
<keyword evidence="1" id="KW-0802">TPR repeat</keyword>
<feature type="repeat" description="TPR" evidence="1">
    <location>
        <begin position="249"/>
        <end position="282"/>
    </location>
</feature>
<dbReference type="EMBL" id="JADEWZ010000002">
    <property type="protein sequence ID" value="MBE9114547.1"/>
    <property type="molecule type" value="Genomic_DNA"/>
</dbReference>
<dbReference type="SUPFAM" id="SSF48452">
    <property type="entry name" value="TPR-like"/>
    <property type="match status" value="2"/>
</dbReference>
<organism evidence="4 5">
    <name type="scientific">Lusitaniella coriacea LEGE 07157</name>
    <dbReference type="NCBI Taxonomy" id="945747"/>
    <lineage>
        <taxon>Bacteria</taxon>
        <taxon>Bacillati</taxon>
        <taxon>Cyanobacteriota</taxon>
        <taxon>Cyanophyceae</taxon>
        <taxon>Spirulinales</taxon>
        <taxon>Lusitaniellaceae</taxon>
        <taxon>Lusitaniella</taxon>
    </lineage>
</organism>
<protein>
    <submittedName>
        <fullName evidence="4">CHAT domain-containing protein</fullName>
    </submittedName>
</protein>
<dbReference type="Pfam" id="PF12770">
    <property type="entry name" value="CHAT"/>
    <property type="match status" value="1"/>
</dbReference>
<dbReference type="Gene3D" id="1.25.40.10">
    <property type="entry name" value="Tetratricopeptide repeat domain"/>
    <property type="match status" value="2"/>
</dbReference>
<dbReference type="Pfam" id="PF13424">
    <property type="entry name" value="TPR_12"/>
    <property type="match status" value="3"/>
</dbReference>
<sequence length="817" mass="89591">MIQNRVKQALIGIFTLGLGTIPVAATTVPRRTLSVPSPTPTENEPQQPADALFQKGIEQAQQNQLEAAIASWEEALKLYQQQKNPQGEALTLEQLGLAYQRMGESDRALEFYQQQRAIARTLEDRHGEARGWGNIASTNRALGNYSAAIDANEKALNLLVELEDRRGEGQVLGNLGNVYIALGEYDKAAELHEKSLAIAQEMGNQQGAVLSLNSLGAIAASAGDYEKATDFYQKSLEAAKTINFIAAEADALNNLGSIHHALKEYDRAIDYYQQTLEIAETMGSLRLKSAALASLGLAHASKQDYSQALDYQAQSWQMAKEMGDRPLESIALGNWGHTLWKAGELEEAEEKLNRAIEIRESLRANLEDAQKVSIFDTQIRAYYLLQQILVAQNRPEAALEIAERGRSRAFVELLAKRISSESAAESIFAKPPNIEKIRQIAKDHQATLVEYSIIPDDRFIAQGKLVGSDLKLFIWVVQPNGTITFRNVDLNTFQFSTEQEGENDSPEEGIQIKKQVRDLRRVLFTPRRARTRKKLQELHQLLIQPITDLLPTNPEDRVIFIPQGSLFVLPFPALQDENKTYLIDKHTLLTSPSIQVLDLTHQQKAKLAQTKEEISGDNALIVGNPTMPDKPPGLLPLKGAEEEAIEIAKMLDAQALIGEAATETAVVEKMPDAKLIHLATHGLLNEIVDLGLGAPGAIALAPTPGVTDGLLTTEEILNLQLNAELVVLSACNTGQGDITGDGVIGLSRALVTAGVPSVLVSLWAVPDAPTAELMTEFYRQLAQNPDKAQALRQAMLKTKEEFPPPSNWAAFTPIGEP</sequence>
<dbReference type="InterPro" id="IPR024983">
    <property type="entry name" value="CHAT_dom"/>
</dbReference>
<comment type="caution">
    <text evidence="4">The sequence shown here is derived from an EMBL/GenBank/DDBJ whole genome shotgun (WGS) entry which is preliminary data.</text>
</comment>
<evidence type="ECO:0000256" key="1">
    <source>
        <dbReference type="PROSITE-ProRule" id="PRU00339"/>
    </source>
</evidence>
<dbReference type="AlphaFoldDB" id="A0A8J7DSQ3"/>
<feature type="coiled-coil region" evidence="2">
    <location>
        <begin position="345"/>
        <end position="372"/>
    </location>
</feature>
<dbReference type="PROSITE" id="PS50005">
    <property type="entry name" value="TPR"/>
    <property type="match status" value="3"/>
</dbReference>
<evidence type="ECO:0000313" key="5">
    <source>
        <dbReference type="Proteomes" id="UP000654482"/>
    </source>
</evidence>
<dbReference type="InterPro" id="IPR019734">
    <property type="entry name" value="TPR_rpt"/>
</dbReference>
<dbReference type="SMART" id="SM00028">
    <property type="entry name" value="TPR"/>
    <property type="match status" value="8"/>
</dbReference>
<dbReference type="PANTHER" id="PTHR10098">
    <property type="entry name" value="RAPSYN-RELATED"/>
    <property type="match status" value="1"/>
</dbReference>
<evidence type="ECO:0000259" key="3">
    <source>
        <dbReference type="Pfam" id="PF12770"/>
    </source>
</evidence>
<proteinExistence type="predicted"/>
<dbReference type="RefSeq" id="WP_194027641.1">
    <property type="nucleotide sequence ID" value="NZ_JADEWZ010000002.1"/>
</dbReference>
<keyword evidence="2" id="KW-0175">Coiled coil</keyword>
<evidence type="ECO:0000313" key="4">
    <source>
        <dbReference type="EMBL" id="MBE9114547.1"/>
    </source>
</evidence>
<name>A0A8J7DSQ3_9CYAN</name>
<dbReference type="PROSITE" id="PS50293">
    <property type="entry name" value="TPR_REGION"/>
    <property type="match status" value="1"/>
</dbReference>
<dbReference type="InterPro" id="IPR011990">
    <property type="entry name" value="TPR-like_helical_dom_sf"/>
</dbReference>
<accession>A0A8J7DSQ3</accession>